<dbReference type="Pfam" id="PF22936">
    <property type="entry name" value="Pol_BBD"/>
    <property type="match status" value="1"/>
</dbReference>
<sequence>MVLVSTPLNGRNYMAWSRAMRIALGAKMKLGFITGKCVRPDENSDDFEKWMRVDCMVTSWLLNSISKDIVDAFLYTASAHDLWTELEQRFGECNGPLLYQIQREIASISQGNEGAAMFTRAGAYKKDGQNKSDFKKRNFVDKKNLRCDNCNRSGHDRSTCFKIHGIPDWYKDLTEQRKKDGTGGRVFNVQTSDNRAETEAHSTSDATSVSEIVRMELMKFMRGLAPAEQQPETRSDEYAGINFTCSKLENLQLGSWIIATNHMCANSSLFHSLTLLKKPVSIRLPDNSSKTVTQSGTICLNDKISLAHVLYVPFFHNNLISVSKLCVDSNIALEFLPTHCILQDRMTEEVLAVARQTNRLYILDPSSFSRNLIDMHCSKLSCKVFHVAHGDVFLCIRD</sequence>
<feature type="domain" description="Retrovirus-related Pol polyprotein from transposon TNT 1-94-like beta-barrel" evidence="3">
    <location>
        <begin position="259"/>
        <end position="325"/>
    </location>
</feature>
<feature type="region of interest" description="Disordered" evidence="1">
    <location>
        <begin position="179"/>
        <end position="207"/>
    </location>
</feature>
<accession>A0AAW2M3C4</accession>
<dbReference type="InterPro" id="IPR029472">
    <property type="entry name" value="Copia-like_N"/>
</dbReference>
<evidence type="ECO:0000259" key="2">
    <source>
        <dbReference type="Pfam" id="PF14244"/>
    </source>
</evidence>
<evidence type="ECO:0000313" key="4">
    <source>
        <dbReference type="EMBL" id="KAL0325488.1"/>
    </source>
</evidence>
<dbReference type="Pfam" id="PF14244">
    <property type="entry name" value="Retrotran_gag_3"/>
    <property type="match status" value="1"/>
</dbReference>
<comment type="caution">
    <text evidence="4">The sequence shown here is derived from an EMBL/GenBank/DDBJ whole genome shotgun (WGS) entry which is preliminary data.</text>
</comment>
<proteinExistence type="predicted"/>
<evidence type="ECO:0000259" key="3">
    <source>
        <dbReference type="Pfam" id="PF22936"/>
    </source>
</evidence>
<evidence type="ECO:0008006" key="5">
    <source>
        <dbReference type="Google" id="ProtNLM"/>
    </source>
</evidence>
<dbReference type="EMBL" id="JACGWJ010000023">
    <property type="protein sequence ID" value="KAL0325488.1"/>
    <property type="molecule type" value="Genomic_DNA"/>
</dbReference>
<dbReference type="PANTHER" id="PTHR37610">
    <property type="entry name" value="CCHC-TYPE DOMAIN-CONTAINING PROTEIN"/>
    <property type="match status" value="1"/>
</dbReference>
<evidence type="ECO:0000256" key="1">
    <source>
        <dbReference type="SAM" id="MobiDB-lite"/>
    </source>
</evidence>
<organism evidence="4">
    <name type="scientific">Sesamum radiatum</name>
    <name type="common">Black benniseed</name>
    <dbReference type="NCBI Taxonomy" id="300843"/>
    <lineage>
        <taxon>Eukaryota</taxon>
        <taxon>Viridiplantae</taxon>
        <taxon>Streptophyta</taxon>
        <taxon>Embryophyta</taxon>
        <taxon>Tracheophyta</taxon>
        <taxon>Spermatophyta</taxon>
        <taxon>Magnoliopsida</taxon>
        <taxon>eudicotyledons</taxon>
        <taxon>Gunneridae</taxon>
        <taxon>Pentapetalae</taxon>
        <taxon>asterids</taxon>
        <taxon>lamiids</taxon>
        <taxon>Lamiales</taxon>
        <taxon>Pedaliaceae</taxon>
        <taxon>Sesamum</taxon>
    </lineage>
</organism>
<reference evidence="4" key="2">
    <citation type="journal article" date="2024" name="Plant">
        <title>Genomic evolution and insights into agronomic trait innovations of Sesamum species.</title>
        <authorList>
            <person name="Miao H."/>
            <person name="Wang L."/>
            <person name="Qu L."/>
            <person name="Liu H."/>
            <person name="Sun Y."/>
            <person name="Le M."/>
            <person name="Wang Q."/>
            <person name="Wei S."/>
            <person name="Zheng Y."/>
            <person name="Lin W."/>
            <person name="Duan Y."/>
            <person name="Cao H."/>
            <person name="Xiong S."/>
            <person name="Wang X."/>
            <person name="Wei L."/>
            <person name="Li C."/>
            <person name="Ma Q."/>
            <person name="Ju M."/>
            <person name="Zhao R."/>
            <person name="Li G."/>
            <person name="Mu C."/>
            <person name="Tian Q."/>
            <person name="Mei H."/>
            <person name="Zhang T."/>
            <person name="Gao T."/>
            <person name="Zhang H."/>
        </authorList>
    </citation>
    <scope>NUCLEOTIDE SEQUENCE</scope>
    <source>
        <strain evidence="4">G02</strain>
    </source>
</reference>
<feature type="domain" description="Retrotransposon Copia-like N-terminal" evidence="2">
    <location>
        <begin position="1"/>
        <end position="41"/>
    </location>
</feature>
<dbReference type="PANTHER" id="PTHR37610:SF40">
    <property type="entry name" value="OS01G0909600 PROTEIN"/>
    <property type="match status" value="1"/>
</dbReference>
<reference evidence="4" key="1">
    <citation type="submission" date="2020-06" db="EMBL/GenBank/DDBJ databases">
        <authorList>
            <person name="Li T."/>
            <person name="Hu X."/>
            <person name="Zhang T."/>
            <person name="Song X."/>
            <person name="Zhang H."/>
            <person name="Dai N."/>
            <person name="Sheng W."/>
            <person name="Hou X."/>
            <person name="Wei L."/>
        </authorList>
    </citation>
    <scope>NUCLEOTIDE SEQUENCE</scope>
    <source>
        <strain evidence="4">G02</strain>
        <tissue evidence="4">Leaf</tissue>
    </source>
</reference>
<dbReference type="AlphaFoldDB" id="A0AAW2M3C4"/>
<gene>
    <name evidence="4" type="ORF">Sradi_5118100</name>
</gene>
<dbReference type="InterPro" id="IPR054722">
    <property type="entry name" value="PolX-like_BBD"/>
</dbReference>
<name>A0AAW2M3C4_SESRA</name>
<protein>
    <recommendedName>
        <fullName evidence="5">Retrotransposon Copia-like N-terminal domain-containing protein</fullName>
    </recommendedName>
</protein>